<dbReference type="KEGG" id="ehx:EMIHUDRAFT_69851"/>
<evidence type="ECO:0000256" key="6">
    <source>
        <dbReference type="RuleBase" id="RU004511"/>
    </source>
</evidence>
<evidence type="ECO:0000256" key="5">
    <source>
        <dbReference type="PIRSR" id="PIRSR613078-2"/>
    </source>
</evidence>
<comment type="similarity">
    <text evidence="1 6">Belongs to the phosphoglycerate mutase family. BPG-dependent PGAM subfamily.</text>
</comment>
<keyword evidence="9" id="KW-1185">Reference proteome</keyword>
<proteinExistence type="inferred from homology"/>
<dbReference type="PROSITE" id="PS00175">
    <property type="entry name" value="PG_MUTASE"/>
    <property type="match status" value="1"/>
</dbReference>
<dbReference type="GO" id="GO:0006096">
    <property type="term" value="P:glycolytic process"/>
    <property type="evidence" value="ECO:0007669"/>
    <property type="project" value="UniProtKB-KW"/>
</dbReference>
<dbReference type="InterPro" id="IPR029033">
    <property type="entry name" value="His_PPase_superfam"/>
</dbReference>
<dbReference type="Pfam" id="PF00300">
    <property type="entry name" value="His_Phos_1"/>
    <property type="match status" value="1"/>
</dbReference>
<dbReference type="EnsemblProtists" id="EOD39958">
    <property type="protein sequence ID" value="EOD39958"/>
    <property type="gene ID" value="EMIHUDRAFT_69851"/>
</dbReference>
<feature type="signal peptide" evidence="7">
    <location>
        <begin position="1"/>
        <end position="21"/>
    </location>
</feature>
<dbReference type="PaxDb" id="2903-EOD22489"/>
<name>A0A0D3JG54_EMIH1</name>
<keyword evidence="2 6" id="KW-0324">Glycolysis</keyword>
<accession>A0A0D3JG54</accession>
<dbReference type="GO" id="GO:0004619">
    <property type="term" value="F:phosphoglycerate mutase activity"/>
    <property type="evidence" value="ECO:0007669"/>
    <property type="project" value="UniProtKB-EC"/>
</dbReference>
<dbReference type="InterPro" id="IPR001345">
    <property type="entry name" value="PG/BPGM_mutase_AS"/>
</dbReference>
<dbReference type="Proteomes" id="UP000013827">
    <property type="component" value="Unassembled WGS sequence"/>
</dbReference>
<evidence type="ECO:0000313" key="8">
    <source>
        <dbReference type="EnsemblProtists" id="EOD22489"/>
    </source>
</evidence>
<dbReference type="HOGENOM" id="CLU_033323_1_8_1"/>
<dbReference type="CDD" id="cd07067">
    <property type="entry name" value="HP_PGM_like"/>
    <property type="match status" value="1"/>
</dbReference>
<protein>
    <recommendedName>
        <fullName evidence="6">Phosphoglycerate mutase</fullName>
        <ecNumber evidence="6">5.4.2.11</ecNumber>
    </recommendedName>
</protein>
<feature type="chain" id="PRO_5044053564" description="Phosphoglycerate mutase" evidence="7">
    <location>
        <begin position="22"/>
        <end position="125"/>
    </location>
</feature>
<dbReference type="InterPro" id="IPR013078">
    <property type="entry name" value="His_Pase_superF_clade-1"/>
</dbReference>
<evidence type="ECO:0000256" key="4">
    <source>
        <dbReference type="PIRSR" id="PIRSR613078-1"/>
    </source>
</evidence>
<dbReference type="PANTHER" id="PTHR11931">
    <property type="entry name" value="PHOSPHOGLYCERATE MUTASE"/>
    <property type="match status" value="1"/>
</dbReference>
<feature type="active site" description="Tele-phosphohistidine intermediate" evidence="4">
    <location>
        <position position="34"/>
    </location>
</feature>
<sequence>MGAVRSRSLLILAQLAASTAAALTTPGRLVLLRHGESAWNAAGRFTGWEDVPLTPRGEEEARTAAELLLTEAGDVRIDTVYTSVLGRALRTAGLCVEALRRNGRPPPPILPTWRLNERHYGMLQA</sequence>
<dbReference type="RefSeq" id="XP_005792387.1">
    <property type="nucleotide sequence ID" value="XM_005792330.1"/>
</dbReference>
<evidence type="ECO:0000256" key="3">
    <source>
        <dbReference type="ARBA" id="ARBA00023235"/>
    </source>
</evidence>
<dbReference type="STRING" id="2903.R1DX17"/>
<dbReference type="SUPFAM" id="SSF53254">
    <property type="entry name" value="Phosphoglycerate mutase-like"/>
    <property type="match status" value="1"/>
</dbReference>
<dbReference type="EC" id="5.4.2.11" evidence="6"/>
<reference evidence="8" key="2">
    <citation type="submission" date="2024-10" db="UniProtKB">
        <authorList>
            <consortium name="EnsemblProtists"/>
        </authorList>
    </citation>
    <scope>IDENTIFICATION</scope>
</reference>
<dbReference type="SMART" id="SM00855">
    <property type="entry name" value="PGAM"/>
    <property type="match status" value="1"/>
</dbReference>
<dbReference type="GeneID" id="17268039"/>
<reference evidence="9" key="1">
    <citation type="journal article" date="2013" name="Nature">
        <title>Pan genome of the phytoplankton Emiliania underpins its global distribution.</title>
        <authorList>
            <person name="Read B.A."/>
            <person name="Kegel J."/>
            <person name="Klute M.J."/>
            <person name="Kuo A."/>
            <person name="Lefebvre S.C."/>
            <person name="Maumus F."/>
            <person name="Mayer C."/>
            <person name="Miller J."/>
            <person name="Monier A."/>
            <person name="Salamov A."/>
            <person name="Young J."/>
            <person name="Aguilar M."/>
            <person name="Claverie J.M."/>
            <person name="Frickenhaus S."/>
            <person name="Gonzalez K."/>
            <person name="Herman E.K."/>
            <person name="Lin Y.C."/>
            <person name="Napier J."/>
            <person name="Ogata H."/>
            <person name="Sarno A.F."/>
            <person name="Shmutz J."/>
            <person name="Schroeder D."/>
            <person name="de Vargas C."/>
            <person name="Verret F."/>
            <person name="von Dassow P."/>
            <person name="Valentin K."/>
            <person name="Van de Peer Y."/>
            <person name="Wheeler G."/>
            <person name="Dacks J.B."/>
            <person name="Delwiche C.F."/>
            <person name="Dyhrman S.T."/>
            <person name="Glockner G."/>
            <person name="John U."/>
            <person name="Richards T."/>
            <person name="Worden A.Z."/>
            <person name="Zhang X."/>
            <person name="Grigoriev I.V."/>
            <person name="Allen A.E."/>
            <person name="Bidle K."/>
            <person name="Borodovsky M."/>
            <person name="Bowler C."/>
            <person name="Brownlee C."/>
            <person name="Cock J.M."/>
            <person name="Elias M."/>
            <person name="Gladyshev V.N."/>
            <person name="Groth M."/>
            <person name="Guda C."/>
            <person name="Hadaegh A."/>
            <person name="Iglesias-Rodriguez M.D."/>
            <person name="Jenkins J."/>
            <person name="Jones B.M."/>
            <person name="Lawson T."/>
            <person name="Leese F."/>
            <person name="Lindquist E."/>
            <person name="Lobanov A."/>
            <person name="Lomsadze A."/>
            <person name="Malik S.B."/>
            <person name="Marsh M.E."/>
            <person name="Mackinder L."/>
            <person name="Mock T."/>
            <person name="Mueller-Roeber B."/>
            <person name="Pagarete A."/>
            <person name="Parker M."/>
            <person name="Probert I."/>
            <person name="Quesneville H."/>
            <person name="Raines C."/>
            <person name="Rensing S.A."/>
            <person name="Riano-Pachon D.M."/>
            <person name="Richier S."/>
            <person name="Rokitta S."/>
            <person name="Shiraiwa Y."/>
            <person name="Soanes D.M."/>
            <person name="van der Giezen M."/>
            <person name="Wahlund T.M."/>
            <person name="Williams B."/>
            <person name="Wilson W."/>
            <person name="Wolfe G."/>
            <person name="Wurch L.L."/>
        </authorList>
    </citation>
    <scope>NUCLEOTIDE SEQUENCE</scope>
</reference>
<dbReference type="GeneID" id="17285227"/>
<dbReference type="eggNOG" id="KOG0235">
    <property type="taxonomic scope" value="Eukaryota"/>
</dbReference>
<dbReference type="AlphaFoldDB" id="A0A0D3JG54"/>
<feature type="binding site" evidence="5">
    <location>
        <begin position="33"/>
        <end position="40"/>
    </location>
    <ligand>
        <name>substrate</name>
    </ligand>
</feature>
<keyword evidence="7" id="KW-0732">Signal</keyword>
<evidence type="ECO:0000256" key="7">
    <source>
        <dbReference type="SAM" id="SignalP"/>
    </source>
</evidence>
<dbReference type="EnsemblProtists" id="EOD22489">
    <property type="protein sequence ID" value="EOD22489"/>
    <property type="gene ID" value="EMIHUDRAFT_74590"/>
</dbReference>
<dbReference type="Gene3D" id="3.40.50.1240">
    <property type="entry name" value="Phosphoglycerate mutase-like"/>
    <property type="match status" value="1"/>
</dbReference>
<dbReference type="KEGG" id="ehx:EMIHUDRAFT_74590"/>
<feature type="binding site" evidence="5">
    <location>
        <begin position="46"/>
        <end position="47"/>
    </location>
    <ligand>
        <name>substrate</name>
    </ligand>
</feature>
<feature type="active site" description="Proton donor/acceptor" evidence="4">
    <location>
        <position position="117"/>
    </location>
</feature>
<dbReference type="RefSeq" id="XP_005774918.1">
    <property type="nucleotide sequence ID" value="XM_005774861.1"/>
</dbReference>
<dbReference type="InterPro" id="IPR005952">
    <property type="entry name" value="Phosphogly_mut1"/>
</dbReference>
<feature type="binding site" evidence="5">
    <location>
        <begin position="117"/>
        <end position="120"/>
    </location>
    <ligand>
        <name>substrate</name>
    </ligand>
</feature>
<dbReference type="NCBIfam" id="TIGR01258">
    <property type="entry name" value="pgm_1"/>
    <property type="match status" value="1"/>
</dbReference>
<evidence type="ECO:0000256" key="2">
    <source>
        <dbReference type="ARBA" id="ARBA00023152"/>
    </source>
</evidence>
<organism evidence="8 9">
    <name type="scientific">Emiliania huxleyi (strain CCMP1516)</name>
    <dbReference type="NCBI Taxonomy" id="280463"/>
    <lineage>
        <taxon>Eukaryota</taxon>
        <taxon>Haptista</taxon>
        <taxon>Haptophyta</taxon>
        <taxon>Prymnesiophyceae</taxon>
        <taxon>Isochrysidales</taxon>
        <taxon>Noelaerhabdaceae</taxon>
        <taxon>Emiliania</taxon>
    </lineage>
</organism>
<comment type="catalytic activity">
    <reaction evidence="6">
        <text>(2R)-2-phosphoglycerate = (2R)-3-phosphoglycerate</text>
        <dbReference type="Rhea" id="RHEA:15901"/>
        <dbReference type="ChEBI" id="CHEBI:58272"/>
        <dbReference type="ChEBI" id="CHEBI:58289"/>
        <dbReference type="EC" id="5.4.2.11"/>
    </reaction>
</comment>
<feature type="binding site" evidence="5">
    <location>
        <position position="87"/>
    </location>
    <ligand>
        <name>substrate</name>
    </ligand>
</feature>
<keyword evidence="3 6" id="KW-0413">Isomerase</keyword>
<evidence type="ECO:0000256" key="1">
    <source>
        <dbReference type="ARBA" id="ARBA00006717"/>
    </source>
</evidence>
<evidence type="ECO:0000313" key="9">
    <source>
        <dbReference type="Proteomes" id="UP000013827"/>
    </source>
</evidence>